<keyword evidence="4" id="KW-1185">Reference proteome</keyword>
<dbReference type="InterPro" id="IPR036388">
    <property type="entry name" value="WH-like_DNA-bd_sf"/>
</dbReference>
<dbReference type="EMBL" id="FMSP01000007">
    <property type="protein sequence ID" value="SCV71243.1"/>
    <property type="molecule type" value="Genomic_DNA"/>
</dbReference>
<dbReference type="Pfam" id="PF04157">
    <property type="entry name" value="EAP30"/>
    <property type="match status" value="1"/>
</dbReference>
<feature type="region of interest" description="Disordered" evidence="2">
    <location>
        <begin position="170"/>
        <end position="191"/>
    </location>
</feature>
<evidence type="ECO:0000313" key="3">
    <source>
        <dbReference type="EMBL" id="SCV71243.1"/>
    </source>
</evidence>
<name>A0A238FGW3_9BASI</name>
<organism evidence="3 4">
    <name type="scientific">Microbotryum intermedium</name>
    <dbReference type="NCBI Taxonomy" id="269621"/>
    <lineage>
        <taxon>Eukaryota</taxon>
        <taxon>Fungi</taxon>
        <taxon>Dikarya</taxon>
        <taxon>Basidiomycota</taxon>
        <taxon>Pucciniomycotina</taxon>
        <taxon>Microbotryomycetes</taxon>
        <taxon>Microbotryales</taxon>
        <taxon>Microbotryaceae</taxon>
        <taxon>Microbotryum</taxon>
    </lineage>
</organism>
<dbReference type="InterPro" id="IPR036390">
    <property type="entry name" value="WH_DNA-bd_sf"/>
</dbReference>
<comment type="similarity">
    <text evidence="1">Belongs to the SNF8 family.</text>
</comment>
<sequence>MARRTGVGYTSLQRHLDSQSHYSTLSTTLLSSQAQSLQAQLQTFTTALASFSKTHRSRILLSPTFRSEFTRLCAELGLDPLGGGKKKLWDRLGLGEWYLALGVQVVDVCLGLRDATGGLVRVEVVLQGVGKLRNGGKDEGEEVTVADLEKAIQVLGPLGCGYKIVSSNGTETSSEGASGSAKPSSTSSSSSGIKLVQCRPLALDTDSFVVLQLAAEKGYLTVEDVAKLKMGEGWGWERCERALVKGVEGGLCWVDAGGEGEGEKRYYVAGLWAFRGGHY</sequence>
<evidence type="ECO:0000256" key="1">
    <source>
        <dbReference type="ARBA" id="ARBA00009834"/>
    </source>
</evidence>
<dbReference type="InterPro" id="IPR016689">
    <property type="entry name" value="ESCRT-2_cplx_Snf8"/>
</dbReference>
<evidence type="ECO:0000256" key="2">
    <source>
        <dbReference type="SAM" id="MobiDB-lite"/>
    </source>
</evidence>
<reference evidence="4" key="1">
    <citation type="submission" date="2016-09" db="EMBL/GenBank/DDBJ databases">
        <authorList>
            <person name="Jeantristanb JTB J.-T."/>
            <person name="Ricardo R."/>
        </authorList>
    </citation>
    <scope>NUCLEOTIDE SEQUENCE [LARGE SCALE GENOMIC DNA]</scope>
</reference>
<evidence type="ECO:0000313" key="4">
    <source>
        <dbReference type="Proteomes" id="UP000198372"/>
    </source>
</evidence>
<dbReference type="GO" id="GO:0000814">
    <property type="term" value="C:ESCRT II complex"/>
    <property type="evidence" value="ECO:0007669"/>
    <property type="project" value="InterPro"/>
</dbReference>
<dbReference type="OrthoDB" id="283883at2759"/>
<dbReference type="AlphaFoldDB" id="A0A238FGW3"/>
<dbReference type="SUPFAM" id="SSF46785">
    <property type="entry name" value="Winged helix' DNA-binding domain"/>
    <property type="match status" value="1"/>
</dbReference>
<protein>
    <submittedName>
        <fullName evidence="3">BQ2448_2831 protein</fullName>
    </submittedName>
</protein>
<dbReference type="STRING" id="269621.A0A238FGW3"/>
<accession>A0A238FGW3</accession>
<dbReference type="GO" id="GO:0043328">
    <property type="term" value="P:protein transport to vacuole involved in ubiquitin-dependent protein catabolic process via the multivesicular body sorting pathway"/>
    <property type="evidence" value="ECO:0007669"/>
    <property type="project" value="TreeGrafter"/>
</dbReference>
<dbReference type="InterPro" id="IPR040608">
    <property type="entry name" value="Snf8/Vps36"/>
</dbReference>
<dbReference type="Gene3D" id="6.10.140.180">
    <property type="match status" value="1"/>
</dbReference>
<dbReference type="Proteomes" id="UP000198372">
    <property type="component" value="Unassembled WGS sequence"/>
</dbReference>
<dbReference type="PANTHER" id="PTHR12806">
    <property type="entry name" value="EAP30 SUBUNIT OF ELL COMPLEX"/>
    <property type="match status" value="1"/>
</dbReference>
<proteinExistence type="inferred from homology"/>
<dbReference type="Gene3D" id="1.10.10.10">
    <property type="entry name" value="Winged helix-like DNA-binding domain superfamily/Winged helix DNA-binding domain"/>
    <property type="match status" value="2"/>
</dbReference>
<dbReference type="PANTHER" id="PTHR12806:SF0">
    <property type="entry name" value="VACUOLAR-SORTING PROTEIN SNF8"/>
    <property type="match status" value="1"/>
</dbReference>
<gene>
    <name evidence="3" type="ORF">BQ2448_2831</name>
</gene>